<dbReference type="RefSeq" id="WP_195081123.1">
    <property type="nucleotide sequence ID" value="NZ_JAYESH010000006.1"/>
</dbReference>
<keyword evidence="1" id="KW-0732">Signal</keyword>
<dbReference type="Proteomes" id="UP001348098">
    <property type="component" value="Unassembled WGS sequence"/>
</dbReference>
<evidence type="ECO:0000313" key="4">
    <source>
        <dbReference type="Proteomes" id="UP001348098"/>
    </source>
</evidence>
<name>A0ABU6AXD5_9NOCA</name>
<accession>A0ABU6AXD5</accession>
<evidence type="ECO:0000313" key="3">
    <source>
        <dbReference type="EMBL" id="MEB3512142.1"/>
    </source>
</evidence>
<dbReference type="InterPro" id="IPR052336">
    <property type="entry name" value="MlaD_Phospholipid_Transporter"/>
</dbReference>
<evidence type="ECO:0000256" key="1">
    <source>
        <dbReference type="SAM" id="SignalP"/>
    </source>
</evidence>
<proteinExistence type="predicted"/>
<sequence length="362" mass="38294">MQSGRRRAPAILIATAVAVTAVAGAAIHDAERHTRAVCALFDDTFGLYPDAPVTIRGVAVGKVRALVPDHRHVRVEMTIGERPLSARMRAVVMNSSILTDRRVELVDTPVRDGPALPADHCVAPDHTATPVSVSDALGSFTGLLDDLTRPGPDGATPLRALLDGTDRELRGLGPAVDQQLRQLSDLLAAPDAFLAQLGELLDNSAELSRFVAAEWSDIKTSLITFGPGLELLERTLVIVKILVGKLAAAIGPLDRLFNHHFPYLMEILESSVPIVTLARTRAEESRDLLAAIPGVMTMLRSMIEDGSGLSFDYRPPAVVLGAADATALCASVPDPPTCQALSAHVAQLPLPLAVLATVGGAR</sequence>
<feature type="signal peptide" evidence="1">
    <location>
        <begin position="1"/>
        <end position="25"/>
    </location>
</feature>
<dbReference type="PANTHER" id="PTHR33371">
    <property type="entry name" value="INTERMEMBRANE PHOSPHOLIPID TRANSPORT SYSTEM BINDING PROTEIN MLAD-RELATED"/>
    <property type="match status" value="1"/>
</dbReference>
<dbReference type="Pfam" id="PF02470">
    <property type="entry name" value="MlaD"/>
    <property type="match status" value="1"/>
</dbReference>
<organism evidence="3 4">
    <name type="scientific">Nocardia implantans</name>
    <dbReference type="NCBI Taxonomy" id="3108168"/>
    <lineage>
        <taxon>Bacteria</taxon>
        <taxon>Bacillati</taxon>
        <taxon>Actinomycetota</taxon>
        <taxon>Actinomycetes</taxon>
        <taxon>Mycobacteriales</taxon>
        <taxon>Nocardiaceae</taxon>
        <taxon>Nocardia</taxon>
    </lineage>
</organism>
<feature type="chain" id="PRO_5046120472" evidence="1">
    <location>
        <begin position="26"/>
        <end position="362"/>
    </location>
</feature>
<dbReference type="EMBL" id="JAYKYQ010000007">
    <property type="protein sequence ID" value="MEB3512142.1"/>
    <property type="molecule type" value="Genomic_DNA"/>
</dbReference>
<reference evidence="3 4" key="1">
    <citation type="submission" date="2023-12" db="EMBL/GenBank/DDBJ databases">
        <title>novel species in genus Nocarida.</title>
        <authorList>
            <person name="Li Z."/>
        </authorList>
    </citation>
    <scope>NUCLEOTIDE SEQUENCE [LARGE SCALE GENOMIC DNA]</scope>
    <source>
        <strain evidence="3 4">CDC186</strain>
    </source>
</reference>
<dbReference type="InterPro" id="IPR003399">
    <property type="entry name" value="Mce/MlaD"/>
</dbReference>
<comment type="caution">
    <text evidence="3">The sequence shown here is derived from an EMBL/GenBank/DDBJ whole genome shotgun (WGS) entry which is preliminary data.</text>
</comment>
<gene>
    <name evidence="3" type="ORF">U3653_19100</name>
</gene>
<dbReference type="PANTHER" id="PTHR33371:SF16">
    <property type="entry name" value="MCE-FAMILY PROTEIN MCE3F"/>
    <property type="match status" value="1"/>
</dbReference>
<evidence type="ECO:0000259" key="2">
    <source>
        <dbReference type="Pfam" id="PF02470"/>
    </source>
</evidence>
<keyword evidence="4" id="KW-1185">Reference proteome</keyword>
<feature type="domain" description="Mce/MlaD" evidence="2">
    <location>
        <begin position="37"/>
        <end position="106"/>
    </location>
</feature>
<protein>
    <submittedName>
        <fullName evidence="3">MlaD family protein</fullName>
    </submittedName>
</protein>